<feature type="transmembrane region" description="Helical" evidence="2">
    <location>
        <begin position="41"/>
        <end position="63"/>
    </location>
</feature>
<feature type="region of interest" description="Disordered" evidence="1">
    <location>
        <begin position="1"/>
        <end position="35"/>
    </location>
</feature>
<comment type="caution">
    <text evidence="3">The sequence shown here is derived from an EMBL/GenBank/DDBJ whole genome shotgun (WGS) entry which is preliminary data.</text>
</comment>
<dbReference type="InterPro" id="IPR048161">
    <property type="entry name" value="PA2928-like"/>
</dbReference>
<dbReference type="RefSeq" id="WP_382356896.1">
    <property type="nucleotide sequence ID" value="NZ_JBHMBP010000006.1"/>
</dbReference>
<reference evidence="4" key="1">
    <citation type="journal article" date="2019" name="Int. J. Syst. Evol. Microbiol.">
        <title>The Global Catalogue of Microorganisms (GCM) 10K type strain sequencing project: providing services to taxonomists for standard genome sequencing and annotation.</title>
        <authorList>
            <consortium name="The Broad Institute Genomics Platform"/>
            <consortium name="The Broad Institute Genome Sequencing Center for Infectious Disease"/>
            <person name="Wu L."/>
            <person name="Ma J."/>
        </authorList>
    </citation>
    <scope>NUCLEOTIDE SEQUENCE [LARGE SCALE GENOMIC DNA]</scope>
    <source>
        <strain evidence="4">KACC 12634</strain>
    </source>
</reference>
<evidence type="ECO:0000313" key="4">
    <source>
        <dbReference type="Proteomes" id="UP001596470"/>
    </source>
</evidence>
<gene>
    <name evidence="3" type="ORF">ACFQS3_24950</name>
</gene>
<accession>A0ABW2DHP7</accession>
<keyword evidence="2" id="KW-0472">Membrane</keyword>
<organism evidence="3 4">
    <name type="scientific">Glycomyces mayteni</name>
    <dbReference type="NCBI Taxonomy" id="543887"/>
    <lineage>
        <taxon>Bacteria</taxon>
        <taxon>Bacillati</taxon>
        <taxon>Actinomycetota</taxon>
        <taxon>Actinomycetes</taxon>
        <taxon>Glycomycetales</taxon>
        <taxon>Glycomycetaceae</taxon>
        <taxon>Glycomyces</taxon>
    </lineage>
</organism>
<keyword evidence="4" id="KW-1185">Reference proteome</keyword>
<name>A0ABW2DHP7_9ACTN</name>
<dbReference type="Proteomes" id="UP001596470">
    <property type="component" value="Unassembled WGS sequence"/>
</dbReference>
<keyword evidence="2" id="KW-0812">Transmembrane</keyword>
<evidence type="ECO:0000313" key="3">
    <source>
        <dbReference type="EMBL" id="MFC6960449.1"/>
    </source>
</evidence>
<evidence type="ECO:0000256" key="2">
    <source>
        <dbReference type="SAM" id="Phobius"/>
    </source>
</evidence>
<proteinExistence type="predicted"/>
<protein>
    <submittedName>
        <fullName evidence="3">PA2928 family protein</fullName>
    </submittedName>
</protein>
<evidence type="ECO:0000256" key="1">
    <source>
        <dbReference type="SAM" id="MobiDB-lite"/>
    </source>
</evidence>
<keyword evidence="2" id="KW-1133">Transmembrane helix</keyword>
<dbReference type="EMBL" id="JBHSYS010000006">
    <property type="protein sequence ID" value="MFC6960449.1"/>
    <property type="molecule type" value="Genomic_DNA"/>
</dbReference>
<dbReference type="NCBIfam" id="NF041516">
    <property type="entry name" value="PA2928_fam"/>
    <property type="match status" value="1"/>
</dbReference>
<sequence>MFQDFRAAGPLPPHSQLVRSPYGTPEHPLEPKRRPRGAGGAIFGFALLMTAGTFVAAVGGEYLTAPQPDVMLRTGIAFSADGLALVPYDRAGAGGLLSELATDVNAVRLAAVDLATGETRWDVQLADELDRDAAAVAAGEQYAYIATADGLEIRDLDDGALVTEAGDVPGLEGAGTGTAAYGLDPEAGVVAFGFDGGLRTLALDALEAAPADPATAEAWAGRLAAEGAAPQLGGMTTTEASIGEDATIRVEPTADGAVTSGLAVVEGGDRRALGTRAYTGAAIVLDQTATTTTWDLDVDVDGLIDGLLNDPDAAEELMDDPTGAVDLTVPAGTAAGAASGHALIEHQRAPGGDGYALTVLDLADGGVTASIDTADHVGRSMTAPGGQTIAIVAPADGLYQSDLLIIAADGSVDRAAFGAFDLLGEPDTD</sequence>